<protein>
    <submittedName>
        <fullName evidence="3">Uncharacterized protein</fullName>
    </submittedName>
</protein>
<gene>
    <name evidence="3" type="ORF">F9K92_15850</name>
</gene>
<organism evidence="3 4">
    <name type="scientific">Stenotrophomonas rhizophila</name>
    <dbReference type="NCBI Taxonomy" id="216778"/>
    <lineage>
        <taxon>Bacteria</taxon>
        <taxon>Pseudomonadati</taxon>
        <taxon>Pseudomonadota</taxon>
        <taxon>Gammaproteobacteria</taxon>
        <taxon>Lysobacterales</taxon>
        <taxon>Lysobacteraceae</taxon>
        <taxon>Stenotrophomonas</taxon>
    </lineage>
</organism>
<evidence type="ECO:0000256" key="1">
    <source>
        <dbReference type="SAM" id="MobiDB-lite"/>
    </source>
</evidence>
<comment type="caution">
    <text evidence="3">The sequence shown here is derived from an EMBL/GenBank/DDBJ whole genome shotgun (WGS) entry which is preliminary data.</text>
</comment>
<feature type="transmembrane region" description="Helical" evidence="2">
    <location>
        <begin position="61"/>
        <end position="80"/>
    </location>
</feature>
<keyword evidence="2" id="KW-0472">Membrane</keyword>
<evidence type="ECO:0000313" key="4">
    <source>
        <dbReference type="Proteomes" id="UP000449004"/>
    </source>
</evidence>
<accession>A0A7V7YE06</accession>
<reference evidence="3 4" key="1">
    <citation type="submission" date="2019-10" db="EMBL/GenBank/DDBJ databases">
        <title>Halotolerant bacteria associated to Saharan-endemic halophytes Stipa tenacissima L. and Atriplex halimus L mitigate salt stress and promote growth of tomato plants.</title>
        <authorList>
            <person name="Dif G."/>
        </authorList>
    </citation>
    <scope>NUCLEOTIDE SEQUENCE [LARGE SCALE GENOMIC DNA]</scope>
    <source>
        <strain evidence="3 4">IS26</strain>
    </source>
</reference>
<keyword evidence="2" id="KW-1133">Transmembrane helix</keyword>
<feature type="region of interest" description="Disordered" evidence="1">
    <location>
        <begin position="159"/>
        <end position="186"/>
    </location>
</feature>
<dbReference type="AlphaFoldDB" id="A0A7V7YE06"/>
<dbReference type="EMBL" id="WELC01000023">
    <property type="protein sequence ID" value="KAB7628917.1"/>
    <property type="molecule type" value="Genomic_DNA"/>
</dbReference>
<proteinExistence type="predicted"/>
<evidence type="ECO:0000256" key="2">
    <source>
        <dbReference type="SAM" id="Phobius"/>
    </source>
</evidence>
<keyword evidence="2" id="KW-0812">Transmembrane</keyword>
<evidence type="ECO:0000313" key="3">
    <source>
        <dbReference type="EMBL" id="KAB7628917.1"/>
    </source>
</evidence>
<name>A0A7V7YE06_9GAMM</name>
<sequence length="186" mass="20726">MRSPLDIMPDMHQKVREQYYYTKEDRGSGNDVRSDGITSWKASTLATAQIRDSEEIVASRAVFYTGALTCFLLLTAIYVIQPSMKSQIERVAENQIALLQEAGVEAKEKYAKQLNSMQGTPEEKELRLEKYSAEIDGNVKRGIERVQSSKDHAIQNIGKEKQAAQMNDSAGNEDAGDLYEKLGGGM</sequence>
<dbReference type="Proteomes" id="UP000449004">
    <property type="component" value="Unassembled WGS sequence"/>
</dbReference>